<accession>A0A0K2Y5V9</accession>
<name>A0A0K2Y5V9_CLOPF</name>
<dbReference type="Gene3D" id="1.10.8.560">
    <property type="entry name" value="Antirestriction protein ArdA, domain 2"/>
    <property type="match status" value="1"/>
</dbReference>
<protein>
    <submittedName>
        <fullName evidence="1">ArdA-family antirestriction protein</fullName>
    </submittedName>
</protein>
<dbReference type="AlphaFoldDB" id="A0A0K2Y5V9"/>
<reference evidence="1" key="1">
    <citation type="submission" date="2015-03" db="EMBL/GenBank/DDBJ databases">
        <authorList>
            <person name="Murphy D."/>
        </authorList>
    </citation>
    <scope>NUCLEOTIDE SEQUENCE</scope>
    <source>
        <strain evidence="1">JIR12708</strain>
        <plasmid evidence="1">pJIR4150</plasmid>
    </source>
</reference>
<dbReference type="Pfam" id="PF07275">
    <property type="entry name" value="ArdA"/>
    <property type="match status" value="1"/>
</dbReference>
<sequence>MEEMRVQIEAREPTDDEIRAFWFTLPIDTEQVEELLGIDVDTDYYYITGKELPFADEVQEDTTVEKLNDLYHTYENLPSDLKEDYTELMCYFTDLDELHRYRNDIIHYSWCKNMTDVARHILNNDPDFTSLSENVTRYFDFEAYGQYLDDNGRFVETDHGIYELP</sequence>
<organism evidence="1">
    <name type="scientific">Clostridium perfringens</name>
    <dbReference type="NCBI Taxonomy" id="1502"/>
    <lineage>
        <taxon>Bacteria</taxon>
        <taxon>Bacillati</taxon>
        <taxon>Bacillota</taxon>
        <taxon>Clostridia</taxon>
        <taxon>Eubacteriales</taxon>
        <taxon>Clostridiaceae</taxon>
        <taxon>Clostridium</taxon>
    </lineage>
</organism>
<dbReference type="InterPro" id="IPR041896">
    <property type="entry name" value="ArdA_dom2"/>
</dbReference>
<keyword evidence="1" id="KW-0614">Plasmid</keyword>
<dbReference type="Gene3D" id="1.10.10.1190">
    <property type="entry name" value="Antirestriction protein ArdA, domain 3"/>
    <property type="match status" value="1"/>
</dbReference>
<dbReference type="InterPro" id="IPR009899">
    <property type="entry name" value="ArdA"/>
</dbReference>
<evidence type="ECO:0000313" key="1">
    <source>
        <dbReference type="EMBL" id="CRG98330.1"/>
    </source>
</evidence>
<geneLocation type="plasmid" evidence="1">
    <name>pJIR4150</name>
</geneLocation>
<reference evidence="1" key="2">
    <citation type="submission" date="2015-09" db="EMBL/GenBank/DDBJ databases">
        <title>Functional analysis of a bacitracin resistant determinant located on ICECp1, a novel Tn916-like element from a conjugative plasmid in Clostridium perfringens.</title>
        <authorList>
            <person name="Han X."/>
            <person name="Du X.-D."/>
            <person name="Southey L."/>
            <person name="Bulach D.M."/>
            <person name="Seemann T."/>
            <person name="Yan X.-X."/>
            <person name="Bannam T.L."/>
            <person name="Rood J.I."/>
        </authorList>
    </citation>
    <scope>NUCLEOTIDE SEQUENCE [LARGE SCALE GENOMIC DNA]</scope>
    <source>
        <strain evidence="1">JIR12708</strain>
        <plasmid evidence="1">pJIR4150</plasmid>
    </source>
</reference>
<dbReference type="EMBL" id="LN835295">
    <property type="protein sequence ID" value="CRG98330.1"/>
    <property type="molecule type" value="Genomic_DNA"/>
</dbReference>
<dbReference type="RefSeq" id="WP_010817897.1">
    <property type="nucleotide sequence ID" value="NZ_CATNXC010000009.1"/>
</dbReference>
<proteinExistence type="predicted"/>
<dbReference type="InterPro" id="IPR041893">
    <property type="entry name" value="ArdA_dom3"/>
</dbReference>